<gene>
    <name evidence="1" type="ORF">HaLaN_17699</name>
</gene>
<reference evidence="1 2" key="1">
    <citation type="submission" date="2020-02" db="EMBL/GenBank/DDBJ databases">
        <title>Draft genome sequence of Haematococcus lacustris strain NIES-144.</title>
        <authorList>
            <person name="Morimoto D."/>
            <person name="Nakagawa S."/>
            <person name="Yoshida T."/>
            <person name="Sawayama S."/>
        </authorList>
    </citation>
    <scope>NUCLEOTIDE SEQUENCE [LARGE SCALE GENOMIC DNA]</scope>
    <source>
        <strain evidence="1 2">NIES-144</strain>
    </source>
</reference>
<dbReference type="AlphaFoldDB" id="A0A699ZQ87"/>
<keyword evidence="2" id="KW-1185">Reference proteome</keyword>
<dbReference type="Proteomes" id="UP000485058">
    <property type="component" value="Unassembled WGS sequence"/>
</dbReference>
<protein>
    <submittedName>
        <fullName evidence="1">Uncharacterized protein</fullName>
    </submittedName>
</protein>
<accession>A0A699ZQ87</accession>
<proteinExistence type="predicted"/>
<organism evidence="1 2">
    <name type="scientific">Haematococcus lacustris</name>
    <name type="common">Green alga</name>
    <name type="synonym">Haematococcus pluvialis</name>
    <dbReference type="NCBI Taxonomy" id="44745"/>
    <lineage>
        <taxon>Eukaryota</taxon>
        <taxon>Viridiplantae</taxon>
        <taxon>Chlorophyta</taxon>
        <taxon>core chlorophytes</taxon>
        <taxon>Chlorophyceae</taxon>
        <taxon>CS clade</taxon>
        <taxon>Chlamydomonadales</taxon>
        <taxon>Haematococcaceae</taxon>
        <taxon>Haematococcus</taxon>
    </lineage>
</organism>
<evidence type="ECO:0000313" key="1">
    <source>
        <dbReference type="EMBL" id="GFH20558.1"/>
    </source>
</evidence>
<comment type="caution">
    <text evidence="1">The sequence shown here is derived from an EMBL/GenBank/DDBJ whole genome shotgun (WGS) entry which is preliminary data.</text>
</comment>
<evidence type="ECO:0000313" key="2">
    <source>
        <dbReference type="Proteomes" id="UP000485058"/>
    </source>
</evidence>
<name>A0A699ZQ87_HAELA</name>
<sequence>MSARHWSLCSRTATCAREQTTAARRVTLGRPRTWERFALLFTGRSSGAPNMGLVICMRLLPQYCTVFNSAYHIGIGGLARVI</sequence>
<dbReference type="EMBL" id="BLLF01001658">
    <property type="protein sequence ID" value="GFH20558.1"/>
    <property type="molecule type" value="Genomic_DNA"/>
</dbReference>